<proteinExistence type="predicted"/>
<name>A0A6J7CJE5_9ZZZZ</name>
<evidence type="ECO:0000256" key="2">
    <source>
        <dbReference type="ARBA" id="ARBA00022723"/>
    </source>
</evidence>
<reference evidence="7" key="1">
    <citation type="submission" date="2020-05" db="EMBL/GenBank/DDBJ databases">
        <authorList>
            <person name="Chiriac C."/>
            <person name="Salcher M."/>
            <person name="Ghai R."/>
            <person name="Kavagutti S V."/>
        </authorList>
    </citation>
    <scope>NUCLEOTIDE SEQUENCE</scope>
</reference>
<evidence type="ECO:0000256" key="3">
    <source>
        <dbReference type="ARBA" id="ARBA00022801"/>
    </source>
</evidence>
<accession>A0A6J7CJE5</accession>
<keyword evidence="2" id="KW-0479">Metal-binding</keyword>
<dbReference type="EMBL" id="CAEZSG010000051">
    <property type="protein sequence ID" value="CAB4535617.1"/>
    <property type="molecule type" value="Genomic_DNA"/>
</dbReference>
<evidence type="ECO:0000313" key="6">
    <source>
        <dbReference type="EMBL" id="CAB4582463.1"/>
    </source>
</evidence>
<dbReference type="Pfam" id="PF01546">
    <property type="entry name" value="Peptidase_M20"/>
    <property type="match status" value="1"/>
</dbReference>
<dbReference type="GO" id="GO:0008233">
    <property type="term" value="F:peptidase activity"/>
    <property type="evidence" value="ECO:0007669"/>
    <property type="project" value="UniProtKB-KW"/>
</dbReference>
<dbReference type="Pfam" id="PF07687">
    <property type="entry name" value="M20_dimer"/>
    <property type="match status" value="1"/>
</dbReference>
<dbReference type="EMBL" id="CAEZTZ010000038">
    <property type="protein sequence ID" value="CAB4582463.1"/>
    <property type="molecule type" value="Genomic_DNA"/>
</dbReference>
<organism evidence="7">
    <name type="scientific">freshwater metagenome</name>
    <dbReference type="NCBI Taxonomy" id="449393"/>
    <lineage>
        <taxon>unclassified sequences</taxon>
        <taxon>metagenomes</taxon>
        <taxon>ecological metagenomes</taxon>
    </lineage>
</organism>
<evidence type="ECO:0000313" key="5">
    <source>
        <dbReference type="EMBL" id="CAB4535617.1"/>
    </source>
</evidence>
<dbReference type="NCBIfam" id="NF005914">
    <property type="entry name" value="PRK07907.1"/>
    <property type="match status" value="1"/>
</dbReference>
<dbReference type="EMBL" id="CAFBLF010000018">
    <property type="protein sequence ID" value="CAB4857024.1"/>
    <property type="molecule type" value="Genomic_DNA"/>
</dbReference>
<gene>
    <name evidence="5" type="ORF">UFOPK1413_00452</name>
    <name evidence="6" type="ORF">UFOPK1767_00423</name>
    <name evidence="7" type="ORF">UFOPK3339_00205</name>
</gene>
<evidence type="ECO:0000256" key="1">
    <source>
        <dbReference type="ARBA" id="ARBA00022670"/>
    </source>
</evidence>
<keyword evidence="1" id="KW-0645">Protease</keyword>
<dbReference type="InterPro" id="IPR011650">
    <property type="entry name" value="Peptidase_M20_dimer"/>
</dbReference>
<dbReference type="Gene3D" id="3.40.630.10">
    <property type="entry name" value="Zn peptidases"/>
    <property type="match status" value="1"/>
</dbReference>
<dbReference type="InterPro" id="IPR002933">
    <property type="entry name" value="Peptidase_M20"/>
</dbReference>
<sequence length="464" mass="49792">MTHSSRSLGDIRARIDATFPESLETLKSLVRIPSVSWDGFPSEEVHRSAEFVAERVRSLGIFEDVRVVTEPFADGPGYGQPAVLARRNPAPGYPTVLLYAHHDVQPPGDSQAWESAPFEPVERDGRLYGRGAADDKAGVVVHLTALETIANILGDDLNIGLALFIEGEEEFGSRSFTSILDRHAAILESDVIVVADSDNRSVDIPSLTVSLRGNVAFSLTVSTLEHASHSGMLGGAVPDAMMATTTLLARLYNEDGSVAIAGLRTHNAPVPEFTRDELVHDSGLKDGVSDIGTGPILSRMWFQPAISITGIDAPTVQNASNTLIPSVTVKISVRIAPGQTSVDAYAHIEKHLRATVPWGAHLEFSHIDLGDSFLVDASGSAATLELEALRDAWEGADPVKVGVGGSIPFVADLVERFPNAQILITGVEDPLSRAHSPNESLSLTVLRRAMLAETLFLVRLNERD</sequence>
<feature type="domain" description="Peptidase M20 dimerisation" evidence="4">
    <location>
        <begin position="210"/>
        <end position="358"/>
    </location>
</feature>
<dbReference type="Gene3D" id="3.30.70.360">
    <property type="match status" value="1"/>
</dbReference>
<dbReference type="GO" id="GO:0046872">
    <property type="term" value="F:metal ion binding"/>
    <property type="evidence" value="ECO:0007669"/>
    <property type="project" value="UniProtKB-KW"/>
</dbReference>
<dbReference type="SUPFAM" id="SSF53187">
    <property type="entry name" value="Zn-dependent exopeptidases"/>
    <property type="match status" value="1"/>
</dbReference>
<evidence type="ECO:0000313" key="7">
    <source>
        <dbReference type="EMBL" id="CAB4857024.1"/>
    </source>
</evidence>
<dbReference type="InterPro" id="IPR051458">
    <property type="entry name" value="Cyt/Met_Dipeptidase"/>
</dbReference>
<dbReference type="PANTHER" id="PTHR43270:SF12">
    <property type="entry name" value="SUCCINYL-DIAMINOPIMELATE DESUCCINYLASE"/>
    <property type="match status" value="1"/>
</dbReference>
<dbReference type="GO" id="GO:0006508">
    <property type="term" value="P:proteolysis"/>
    <property type="evidence" value="ECO:0007669"/>
    <property type="project" value="UniProtKB-KW"/>
</dbReference>
<keyword evidence="3" id="KW-0378">Hydrolase</keyword>
<dbReference type="AlphaFoldDB" id="A0A6J7CJE5"/>
<evidence type="ECO:0000259" key="4">
    <source>
        <dbReference type="Pfam" id="PF07687"/>
    </source>
</evidence>
<protein>
    <submittedName>
        <fullName evidence="7">Unannotated protein</fullName>
    </submittedName>
</protein>
<dbReference type="PANTHER" id="PTHR43270">
    <property type="entry name" value="BETA-ALA-HIS DIPEPTIDASE"/>
    <property type="match status" value="1"/>
</dbReference>